<dbReference type="EMBL" id="BDGG01000013">
    <property type="protein sequence ID" value="GAV06278.1"/>
    <property type="molecule type" value="Genomic_DNA"/>
</dbReference>
<dbReference type="SUPFAM" id="SSF53098">
    <property type="entry name" value="Ribonuclease H-like"/>
    <property type="match status" value="1"/>
</dbReference>
<gene>
    <name evidence="3" type="primary">RvY_16295-1</name>
    <name evidence="3" type="synonym">RvY_16295.1</name>
    <name evidence="3" type="ORF">RvY_16295</name>
</gene>
<feature type="region of interest" description="Disordered" evidence="1">
    <location>
        <begin position="143"/>
        <end position="169"/>
    </location>
</feature>
<evidence type="ECO:0000313" key="3">
    <source>
        <dbReference type="EMBL" id="GAV06278.1"/>
    </source>
</evidence>
<reference evidence="3 4" key="1">
    <citation type="journal article" date="2016" name="Nat. Commun.">
        <title>Extremotolerant tardigrade genome and improved radiotolerance of human cultured cells by tardigrade-unique protein.</title>
        <authorList>
            <person name="Hashimoto T."/>
            <person name="Horikawa D.D."/>
            <person name="Saito Y."/>
            <person name="Kuwahara H."/>
            <person name="Kozuka-Hata H."/>
            <person name="Shin-I T."/>
            <person name="Minakuchi Y."/>
            <person name="Ohishi K."/>
            <person name="Motoyama A."/>
            <person name="Aizu T."/>
            <person name="Enomoto A."/>
            <person name="Kondo K."/>
            <person name="Tanaka S."/>
            <person name="Hara Y."/>
            <person name="Koshikawa S."/>
            <person name="Sagara H."/>
            <person name="Miura T."/>
            <person name="Yokobori S."/>
            <person name="Miyagawa K."/>
            <person name="Suzuki Y."/>
            <person name="Kubo T."/>
            <person name="Oyama M."/>
            <person name="Kohara Y."/>
            <person name="Fujiyama A."/>
            <person name="Arakawa K."/>
            <person name="Katayama T."/>
            <person name="Toyoda A."/>
            <person name="Kunieda T."/>
        </authorList>
    </citation>
    <scope>NUCLEOTIDE SEQUENCE [LARGE SCALE GENOMIC DNA]</scope>
    <source>
        <strain evidence="3 4">YOKOZUNA-1</strain>
    </source>
</reference>
<dbReference type="Proteomes" id="UP000186922">
    <property type="component" value="Unassembled WGS sequence"/>
</dbReference>
<dbReference type="InterPro" id="IPR025525">
    <property type="entry name" value="hAT-like_transposase_RNase-H"/>
</dbReference>
<proteinExistence type="predicted"/>
<evidence type="ECO:0000313" key="4">
    <source>
        <dbReference type="Proteomes" id="UP000186922"/>
    </source>
</evidence>
<accession>A0A1D1W2D0</accession>
<comment type="caution">
    <text evidence="3">The sequence shown here is derived from an EMBL/GenBank/DDBJ whole genome shotgun (WGS) entry which is preliminary data.</text>
</comment>
<keyword evidence="4" id="KW-1185">Reference proteome</keyword>
<dbReference type="InterPro" id="IPR012337">
    <property type="entry name" value="RNaseH-like_sf"/>
</dbReference>
<feature type="domain" description="hAT-like transposase RNase-H fold" evidence="2">
    <location>
        <begin position="3"/>
        <end position="56"/>
    </location>
</feature>
<organism evidence="3 4">
    <name type="scientific">Ramazzottius varieornatus</name>
    <name type="common">Water bear</name>
    <name type="synonym">Tardigrade</name>
    <dbReference type="NCBI Taxonomy" id="947166"/>
    <lineage>
        <taxon>Eukaryota</taxon>
        <taxon>Metazoa</taxon>
        <taxon>Ecdysozoa</taxon>
        <taxon>Tardigrada</taxon>
        <taxon>Eutardigrada</taxon>
        <taxon>Parachela</taxon>
        <taxon>Hypsibioidea</taxon>
        <taxon>Ramazzottiidae</taxon>
        <taxon>Ramazzottius</taxon>
    </lineage>
</organism>
<name>A0A1D1W2D0_RAMVA</name>
<dbReference type="Pfam" id="PF14372">
    <property type="entry name" value="hAT-like_RNase-H"/>
    <property type="match status" value="1"/>
</dbReference>
<protein>
    <recommendedName>
        <fullName evidence="2">hAT-like transposase RNase-H fold domain-containing protein</fullName>
    </recommendedName>
</protein>
<sequence length="169" mass="19432">MNELKEHLEEQTASDHPDIEEAVEAMQQKMDFYWEKVNLTEVLAATVLDPRSDVSILTPDAKERVLPLMRETLSMTFDHMVIQATAIASEQTNSLGRMLIHYNRSKMQALTIRASICSRSWEGSFLEHGPDENDEEWIKDEVVEDSEDEDHDCWETTDDESVPDDVFAD</sequence>
<dbReference type="GO" id="GO:0003677">
    <property type="term" value="F:DNA binding"/>
    <property type="evidence" value="ECO:0007669"/>
    <property type="project" value="InterPro"/>
</dbReference>
<dbReference type="AlphaFoldDB" id="A0A1D1W2D0"/>
<evidence type="ECO:0000259" key="2">
    <source>
        <dbReference type="Pfam" id="PF14372"/>
    </source>
</evidence>
<evidence type="ECO:0000256" key="1">
    <source>
        <dbReference type="SAM" id="MobiDB-lite"/>
    </source>
</evidence>